<gene>
    <name evidence="4" type="ORF">JAN5088_02729</name>
</gene>
<dbReference type="Gene3D" id="2.40.160.20">
    <property type="match status" value="1"/>
</dbReference>
<evidence type="ECO:0000259" key="3">
    <source>
        <dbReference type="Pfam" id="PF13505"/>
    </source>
</evidence>
<dbReference type="EMBL" id="CXPG01000020">
    <property type="protein sequence ID" value="CTQ33940.1"/>
    <property type="molecule type" value="Genomic_DNA"/>
</dbReference>
<accession>A0A0M6XS70</accession>
<organism evidence="4 5">
    <name type="scientific">Jannaschia rubra</name>
    <dbReference type="NCBI Taxonomy" id="282197"/>
    <lineage>
        <taxon>Bacteria</taxon>
        <taxon>Pseudomonadati</taxon>
        <taxon>Pseudomonadota</taxon>
        <taxon>Alphaproteobacteria</taxon>
        <taxon>Rhodobacterales</taxon>
        <taxon>Roseobacteraceae</taxon>
        <taxon>Jannaschia</taxon>
    </lineage>
</organism>
<reference evidence="4 5" key="1">
    <citation type="submission" date="2015-07" db="EMBL/GenBank/DDBJ databases">
        <authorList>
            <person name="Noorani M."/>
        </authorList>
    </citation>
    <scope>NUCLEOTIDE SEQUENCE [LARGE SCALE GENOMIC DNA]</scope>
    <source>
        <strain evidence="4 5">CECT 5088</strain>
    </source>
</reference>
<keyword evidence="1 2" id="KW-0732">Signal</keyword>
<feature type="chain" id="PRO_5005807141" evidence="2">
    <location>
        <begin position="21"/>
        <end position="192"/>
    </location>
</feature>
<sequence>MKTLLCGTAALLICALPAVAQPYGGGYGDWSGPYVAGTLAYGRSGVSTDSFGPDVTITDGDLAFSLAVGHQIQSGTFVYGGEAAYFDYKADLGDFVGGATIEHGLRLSGKFGYDMGQALAYGTVGLARAKFSGAGVDYYDSGVALGAGMDFRVTDRVNMGAEVVHHRFGDIADGADIDATATSVGLKMSYGF</sequence>
<proteinExistence type="predicted"/>
<evidence type="ECO:0000256" key="1">
    <source>
        <dbReference type="ARBA" id="ARBA00022729"/>
    </source>
</evidence>
<evidence type="ECO:0000313" key="5">
    <source>
        <dbReference type="Proteomes" id="UP000048908"/>
    </source>
</evidence>
<dbReference type="Proteomes" id="UP000048908">
    <property type="component" value="Unassembled WGS sequence"/>
</dbReference>
<dbReference type="InterPro" id="IPR011250">
    <property type="entry name" value="OMP/PagP_B-barrel"/>
</dbReference>
<dbReference type="RefSeq" id="WP_055683291.1">
    <property type="nucleotide sequence ID" value="NZ_CANMUL010000002.1"/>
</dbReference>
<feature type="signal peptide" evidence="2">
    <location>
        <begin position="1"/>
        <end position="20"/>
    </location>
</feature>
<dbReference type="STRING" id="282197.SAMN04488517_11442"/>
<keyword evidence="5" id="KW-1185">Reference proteome</keyword>
<evidence type="ECO:0000256" key="2">
    <source>
        <dbReference type="SAM" id="SignalP"/>
    </source>
</evidence>
<name>A0A0M6XS70_9RHOB</name>
<dbReference type="OrthoDB" id="268975at2"/>
<dbReference type="SUPFAM" id="SSF56925">
    <property type="entry name" value="OMPA-like"/>
    <property type="match status" value="1"/>
</dbReference>
<dbReference type="InterPro" id="IPR027385">
    <property type="entry name" value="Beta-barrel_OMP"/>
</dbReference>
<evidence type="ECO:0000313" key="4">
    <source>
        <dbReference type="EMBL" id="CTQ33940.1"/>
    </source>
</evidence>
<dbReference type="AlphaFoldDB" id="A0A0M6XS70"/>
<feature type="domain" description="Outer membrane protein beta-barrel" evidence="3">
    <location>
        <begin position="7"/>
        <end position="187"/>
    </location>
</feature>
<dbReference type="Pfam" id="PF13505">
    <property type="entry name" value="OMP_b-brl"/>
    <property type="match status" value="1"/>
</dbReference>
<protein>
    <submittedName>
        <fullName evidence="4">Opacity protein antigens</fullName>
    </submittedName>
</protein>